<reference evidence="4" key="1">
    <citation type="submission" date="2017-02" db="EMBL/GenBank/DDBJ databases">
        <title>Comparative genomics and description of representatives of a novel lineage of planctomycetes thriving in anoxic sediments.</title>
        <authorList>
            <person name="Spring S."/>
            <person name="Bunk B."/>
            <person name="Sproer C."/>
        </authorList>
    </citation>
    <scope>NUCLEOTIDE SEQUENCE [LARGE SCALE GENOMIC DNA]</scope>
    <source>
        <strain evidence="4">ST-NAGAB-D1</strain>
    </source>
</reference>
<accession>A0A1U9NH43</accession>
<dbReference type="OrthoDB" id="7727421at2"/>
<feature type="signal peptide" evidence="1">
    <location>
        <begin position="1"/>
        <end position="24"/>
    </location>
</feature>
<dbReference type="Gene3D" id="2.30.30.760">
    <property type="match status" value="1"/>
</dbReference>
<evidence type="ECO:0000313" key="4">
    <source>
        <dbReference type="Proteomes" id="UP000189674"/>
    </source>
</evidence>
<dbReference type="AlphaFoldDB" id="A0A1U9NH43"/>
<feature type="chain" id="PRO_5012843866" evidence="1">
    <location>
        <begin position="25"/>
        <end position="326"/>
    </location>
</feature>
<protein>
    <submittedName>
        <fullName evidence="3">Flagellar basal body P-ring biosynthesis protein FlgA</fullName>
    </submittedName>
</protein>
<dbReference type="NCBIfam" id="TIGR03170">
    <property type="entry name" value="flgA_cterm"/>
    <property type="match status" value="1"/>
</dbReference>
<dbReference type="EMBL" id="CP019791">
    <property type="protein sequence ID" value="AQT66920.1"/>
    <property type="molecule type" value="Genomic_DNA"/>
</dbReference>
<evidence type="ECO:0000259" key="2">
    <source>
        <dbReference type="Pfam" id="PF13144"/>
    </source>
</evidence>
<dbReference type="Proteomes" id="UP000189674">
    <property type="component" value="Chromosome"/>
</dbReference>
<evidence type="ECO:0000313" key="3">
    <source>
        <dbReference type="EMBL" id="AQT66920.1"/>
    </source>
</evidence>
<dbReference type="PANTHER" id="PTHR36307">
    <property type="entry name" value="FLAGELLA BASAL BODY P-RING FORMATION PROTEIN FLGA"/>
    <property type="match status" value="1"/>
</dbReference>
<keyword evidence="3" id="KW-0969">Cilium</keyword>
<sequence length="326" mass="35744" precursor="true">MRSAKHNSAIILVLAMMLFASSGAAKTDARLSVYLPRQVTVEGNALRLANLAVLSGADDLKESAGKIDMGKITAEGQKLVIDRRTIMSRLASNGIDTAQVDLKGAKQISVRRSEQEVTAEQLIEKAGTYLKNIPGNAIVTKFEALRSPDSVIIPGESEWTRLSCRQGRIDTNTQKEVLVDIISDGEKVETVSVHFRPRYKRSRIIAKADVEKGKRLTPDNIKLETYLDNTPEPKNWKAPFGYIARKPLSKGEQVKQNYITAPKPEVVIKRNQTLVIKVQTPGLLITTMGKALDDGAVGQTIKVRNVDSGRILVTKVSEDGTVSPVF</sequence>
<keyword evidence="3" id="KW-0282">Flagellum</keyword>
<dbReference type="InterPro" id="IPR039246">
    <property type="entry name" value="Flagellar_FlgA"/>
</dbReference>
<dbReference type="STRING" id="1936003.STSP2_00058"/>
<dbReference type="GO" id="GO:0044780">
    <property type="term" value="P:bacterial-type flagellum assembly"/>
    <property type="evidence" value="ECO:0007669"/>
    <property type="project" value="InterPro"/>
</dbReference>
<dbReference type="PANTHER" id="PTHR36307:SF1">
    <property type="entry name" value="FLAGELLA BASAL BODY P-RING FORMATION PROTEIN FLGA"/>
    <property type="match status" value="1"/>
</dbReference>
<proteinExistence type="predicted"/>
<dbReference type="KEGG" id="alus:STSP2_00058"/>
<keyword evidence="1" id="KW-0732">Signal</keyword>
<keyword evidence="4" id="KW-1185">Reference proteome</keyword>
<evidence type="ECO:0000256" key="1">
    <source>
        <dbReference type="SAM" id="SignalP"/>
    </source>
</evidence>
<feature type="domain" description="Flagella basal body P-ring formation protein FlgA SAF" evidence="2">
    <location>
        <begin position="204"/>
        <end position="323"/>
    </location>
</feature>
<name>A0A1U9NH43_9BACT</name>
<dbReference type="RefSeq" id="WP_146658764.1">
    <property type="nucleotide sequence ID" value="NZ_CP019791.1"/>
</dbReference>
<gene>
    <name evidence="3" type="ORF">STSP2_00058</name>
</gene>
<dbReference type="InterPro" id="IPR017585">
    <property type="entry name" value="SAF_FlgA"/>
</dbReference>
<dbReference type="Pfam" id="PF13144">
    <property type="entry name" value="ChapFlgA"/>
    <property type="match status" value="1"/>
</dbReference>
<keyword evidence="3" id="KW-0966">Cell projection</keyword>
<organism evidence="3 4">
    <name type="scientific">Anaerohalosphaera lusitana</name>
    <dbReference type="NCBI Taxonomy" id="1936003"/>
    <lineage>
        <taxon>Bacteria</taxon>
        <taxon>Pseudomonadati</taxon>
        <taxon>Planctomycetota</taxon>
        <taxon>Phycisphaerae</taxon>
        <taxon>Sedimentisphaerales</taxon>
        <taxon>Anaerohalosphaeraceae</taxon>
        <taxon>Anaerohalosphaera</taxon>
    </lineage>
</organism>